<accession>A0A8H6W5C8</accession>
<dbReference type="CDD" id="cd08276">
    <property type="entry name" value="MDR7"/>
    <property type="match status" value="1"/>
</dbReference>
<reference evidence="2" key="1">
    <citation type="submission" date="2020-05" db="EMBL/GenBank/DDBJ databases">
        <title>Mycena genomes resolve the evolution of fungal bioluminescence.</title>
        <authorList>
            <person name="Tsai I.J."/>
        </authorList>
    </citation>
    <scope>NUCLEOTIDE SEQUENCE</scope>
    <source>
        <strain evidence="2">171206Taipei</strain>
    </source>
</reference>
<dbReference type="OrthoDB" id="9930022at2759"/>
<comment type="caution">
    <text evidence="2">The sequence shown here is derived from an EMBL/GenBank/DDBJ whole genome shotgun (WGS) entry which is preliminary data.</text>
</comment>
<keyword evidence="3" id="KW-1185">Reference proteome</keyword>
<dbReference type="InterPro" id="IPR013154">
    <property type="entry name" value="ADH-like_N"/>
</dbReference>
<dbReference type="EMBL" id="JACAZF010000005">
    <property type="protein sequence ID" value="KAF7303451.1"/>
    <property type="molecule type" value="Genomic_DNA"/>
</dbReference>
<name>A0A8H6W5C8_9AGAR</name>
<dbReference type="InterPro" id="IPR052711">
    <property type="entry name" value="Zinc_ADH-like"/>
</dbReference>
<evidence type="ECO:0000313" key="2">
    <source>
        <dbReference type="EMBL" id="KAF7303451.1"/>
    </source>
</evidence>
<dbReference type="Pfam" id="PF08240">
    <property type="entry name" value="ADH_N"/>
    <property type="match status" value="1"/>
</dbReference>
<proteinExistence type="predicted"/>
<evidence type="ECO:0000259" key="1">
    <source>
        <dbReference type="SMART" id="SM00829"/>
    </source>
</evidence>
<dbReference type="GeneID" id="59345018"/>
<evidence type="ECO:0000313" key="3">
    <source>
        <dbReference type="Proteomes" id="UP000636479"/>
    </source>
</evidence>
<dbReference type="Pfam" id="PF00107">
    <property type="entry name" value="ADH_zinc_N"/>
    <property type="match status" value="1"/>
</dbReference>
<dbReference type="PANTHER" id="PTHR45033:SF2">
    <property type="entry name" value="ZINC-TYPE ALCOHOL DEHYDROGENASE-LIKE PROTEIN C1773.06C"/>
    <property type="match status" value="1"/>
</dbReference>
<dbReference type="SMART" id="SM00829">
    <property type="entry name" value="PKS_ER"/>
    <property type="match status" value="1"/>
</dbReference>
<dbReference type="InterPro" id="IPR036291">
    <property type="entry name" value="NAD(P)-bd_dom_sf"/>
</dbReference>
<dbReference type="InterPro" id="IPR011032">
    <property type="entry name" value="GroES-like_sf"/>
</dbReference>
<gene>
    <name evidence="2" type="ORF">MIND_00573900</name>
</gene>
<sequence>MSQTYRQYQVENVCLPWSLSGLRLADVPIPTPGPGGVLVKIEAVSLQFRDVLVVNGSYPLPLLDNVVPCSDMAGSIVAMGNEVKNWTVGDRVIANFHPDLLHEDAITLEMTKNILGSTVNGVLGEYRLFPAHSLVMIPEHLSYEEAATLPCAALTAYNALLYGFAPVKAGDTVLIQGTGGVSIFALQFVLASGATAIVISSSDAKLKAATRLGAKHVINYSTTPNWPDEVLRITGGRGVDRVLDVVGNAALGKSIASVRLGGSIDIIGVLGGQSNVPPVDIIGPAIWKQLKIRGLSVGSVSQLKMMIRLLEANPDTTRPVIDKVFPFRDAAEAFRYVEEQKHVGKVVIKIGD</sequence>
<dbReference type="AlphaFoldDB" id="A0A8H6W5C8"/>
<organism evidence="2 3">
    <name type="scientific">Mycena indigotica</name>
    <dbReference type="NCBI Taxonomy" id="2126181"/>
    <lineage>
        <taxon>Eukaryota</taxon>
        <taxon>Fungi</taxon>
        <taxon>Dikarya</taxon>
        <taxon>Basidiomycota</taxon>
        <taxon>Agaricomycotina</taxon>
        <taxon>Agaricomycetes</taxon>
        <taxon>Agaricomycetidae</taxon>
        <taxon>Agaricales</taxon>
        <taxon>Marasmiineae</taxon>
        <taxon>Mycenaceae</taxon>
        <taxon>Mycena</taxon>
    </lineage>
</organism>
<dbReference type="InterPro" id="IPR020843">
    <property type="entry name" value="ER"/>
</dbReference>
<dbReference type="SUPFAM" id="SSF51735">
    <property type="entry name" value="NAD(P)-binding Rossmann-fold domains"/>
    <property type="match status" value="1"/>
</dbReference>
<dbReference type="Proteomes" id="UP000636479">
    <property type="component" value="Unassembled WGS sequence"/>
</dbReference>
<dbReference type="GO" id="GO:0016491">
    <property type="term" value="F:oxidoreductase activity"/>
    <property type="evidence" value="ECO:0007669"/>
    <property type="project" value="InterPro"/>
</dbReference>
<dbReference type="PANTHER" id="PTHR45033">
    <property type="match status" value="1"/>
</dbReference>
<dbReference type="SUPFAM" id="SSF50129">
    <property type="entry name" value="GroES-like"/>
    <property type="match status" value="1"/>
</dbReference>
<dbReference type="RefSeq" id="XP_037220423.1">
    <property type="nucleotide sequence ID" value="XM_037362502.1"/>
</dbReference>
<dbReference type="Gene3D" id="3.40.50.720">
    <property type="entry name" value="NAD(P)-binding Rossmann-like Domain"/>
    <property type="match status" value="1"/>
</dbReference>
<dbReference type="Gene3D" id="3.90.180.10">
    <property type="entry name" value="Medium-chain alcohol dehydrogenases, catalytic domain"/>
    <property type="match status" value="1"/>
</dbReference>
<protein>
    <submittedName>
        <fullName evidence="2">Alcohol dehydrogenase superfamily protein</fullName>
    </submittedName>
</protein>
<feature type="domain" description="Enoyl reductase (ER)" evidence="1">
    <location>
        <begin position="17"/>
        <end position="348"/>
    </location>
</feature>
<dbReference type="InterPro" id="IPR013149">
    <property type="entry name" value="ADH-like_C"/>
</dbReference>